<comment type="caution">
    <text evidence="7">The sequence shown here is derived from an EMBL/GenBank/DDBJ whole genome shotgun (WGS) entry which is preliminary data.</text>
</comment>
<evidence type="ECO:0000256" key="2">
    <source>
        <dbReference type="ARBA" id="ARBA00022475"/>
    </source>
</evidence>
<reference evidence="7" key="2">
    <citation type="submission" date="2023-12" db="EMBL/GenBank/DDBJ databases">
        <authorList>
            <person name="Sun Q."/>
            <person name="Inoue M."/>
        </authorList>
    </citation>
    <scope>NUCLEOTIDE SEQUENCE</scope>
    <source>
        <strain evidence="7">JCM 14265</strain>
    </source>
</reference>
<feature type="transmembrane region" description="Helical" evidence="6">
    <location>
        <begin position="192"/>
        <end position="215"/>
    </location>
</feature>
<evidence type="ECO:0000256" key="3">
    <source>
        <dbReference type="ARBA" id="ARBA00022692"/>
    </source>
</evidence>
<feature type="transmembrane region" description="Helical" evidence="6">
    <location>
        <begin position="62"/>
        <end position="87"/>
    </location>
</feature>
<name>A0AAV3SRJ6_9EURY</name>
<keyword evidence="3 6" id="KW-0812">Transmembrane</keyword>
<evidence type="ECO:0000256" key="1">
    <source>
        <dbReference type="ARBA" id="ARBA00004651"/>
    </source>
</evidence>
<organism evidence="7 8">
    <name type="scientific">Halorubrum ejinorense</name>
    <dbReference type="NCBI Taxonomy" id="425309"/>
    <lineage>
        <taxon>Archaea</taxon>
        <taxon>Methanobacteriati</taxon>
        <taxon>Methanobacteriota</taxon>
        <taxon>Stenosarchaea group</taxon>
        <taxon>Halobacteria</taxon>
        <taxon>Halobacteriales</taxon>
        <taxon>Haloferacaceae</taxon>
        <taxon>Halorubrum</taxon>
    </lineage>
</organism>
<evidence type="ECO:0000256" key="4">
    <source>
        <dbReference type="ARBA" id="ARBA00022989"/>
    </source>
</evidence>
<sequence>MSGVTERLSVAGFFTKTGVSSGVSSLVTLGAGVVFGLALAAPPGPMNAVIAEESVLRGRLAGFRAGLGAATADAIFFVLAYVGVVAVVESFPLLQGVMVAVGGVLMLYFAVGAAKGARASFRPTEGEEPVVEEGKGFRKALVLALTNPYQVLFWLTIGVGLLRPGELDVLARLPVVGADLAGTLVVATGSPALIGGFFLGVLTWIVGFPTGLVAAERRIETFAPIVAVVSAVVLAGFGVYFLYDAATTLSPLVA</sequence>
<feature type="transmembrane region" description="Helical" evidence="6">
    <location>
        <begin position="20"/>
        <end position="41"/>
    </location>
</feature>
<keyword evidence="2" id="KW-1003">Cell membrane</keyword>
<dbReference type="Pfam" id="PF01810">
    <property type="entry name" value="LysE"/>
    <property type="match status" value="1"/>
</dbReference>
<dbReference type="PANTHER" id="PTHR38825:SF2">
    <property type="entry name" value="LYSINE TRANSPORTER LYSE"/>
    <property type="match status" value="1"/>
</dbReference>
<keyword evidence="5 6" id="KW-0472">Membrane</keyword>
<dbReference type="GO" id="GO:0006865">
    <property type="term" value="P:amino acid transport"/>
    <property type="evidence" value="ECO:0007669"/>
    <property type="project" value="InterPro"/>
</dbReference>
<dbReference type="PANTHER" id="PTHR38825">
    <property type="entry name" value="LYSINE EXPORTER PROTEIN (LYSE/YGGA)"/>
    <property type="match status" value="1"/>
</dbReference>
<evidence type="ECO:0000256" key="6">
    <source>
        <dbReference type="SAM" id="Phobius"/>
    </source>
</evidence>
<dbReference type="GO" id="GO:0005886">
    <property type="term" value="C:plasma membrane"/>
    <property type="evidence" value="ECO:0007669"/>
    <property type="project" value="UniProtKB-SubCell"/>
</dbReference>
<gene>
    <name evidence="7" type="ORF">GCM10008994_11160</name>
</gene>
<evidence type="ECO:0000313" key="7">
    <source>
        <dbReference type="EMBL" id="GAA0537733.1"/>
    </source>
</evidence>
<protein>
    <submittedName>
        <fullName evidence="7">LysE family transporter</fullName>
    </submittedName>
</protein>
<keyword evidence="4 6" id="KW-1133">Transmembrane helix</keyword>
<feature type="transmembrane region" description="Helical" evidence="6">
    <location>
        <begin position="222"/>
        <end position="243"/>
    </location>
</feature>
<dbReference type="EMBL" id="BAAADQ010000003">
    <property type="protein sequence ID" value="GAA0537733.1"/>
    <property type="molecule type" value="Genomic_DNA"/>
</dbReference>
<evidence type="ECO:0000256" key="5">
    <source>
        <dbReference type="ARBA" id="ARBA00023136"/>
    </source>
</evidence>
<dbReference type="InterPro" id="IPR001123">
    <property type="entry name" value="LeuE-type"/>
</dbReference>
<reference evidence="7" key="1">
    <citation type="journal article" date="2014" name="Int. J. Syst. Evol. Microbiol.">
        <title>Complete genome sequence of Corynebacterium casei LMG S-19264T (=DSM 44701T), isolated from a smear-ripened cheese.</title>
        <authorList>
            <consortium name="US DOE Joint Genome Institute (JGI-PGF)"/>
            <person name="Walter F."/>
            <person name="Albersmeier A."/>
            <person name="Kalinowski J."/>
            <person name="Ruckert C."/>
        </authorList>
    </citation>
    <scope>NUCLEOTIDE SEQUENCE</scope>
    <source>
        <strain evidence="7">JCM 14265</strain>
    </source>
</reference>
<evidence type="ECO:0000313" key="8">
    <source>
        <dbReference type="Proteomes" id="UP001501425"/>
    </source>
</evidence>
<accession>A0AAV3SRJ6</accession>
<comment type="subcellular location">
    <subcellularLocation>
        <location evidence="1">Cell membrane</location>
        <topology evidence="1">Multi-pass membrane protein</topology>
    </subcellularLocation>
</comment>
<dbReference type="AlphaFoldDB" id="A0AAV3SRJ6"/>
<dbReference type="Proteomes" id="UP001501425">
    <property type="component" value="Unassembled WGS sequence"/>
</dbReference>
<feature type="transmembrane region" description="Helical" evidence="6">
    <location>
        <begin position="140"/>
        <end position="162"/>
    </location>
</feature>
<proteinExistence type="predicted"/>
<feature type="transmembrane region" description="Helical" evidence="6">
    <location>
        <begin position="93"/>
        <end position="114"/>
    </location>
</feature>